<keyword evidence="2" id="KW-1185">Reference proteome</keyword>
<proteinExistence type="predicted"/>
<accession>A0ABS5Z3U3</accession>
<comment type="caution">
    <text evidence="1">The sequence shown here is derived from an EMBL/GenBank/DDBJ whole genome shotgun (WGS) entry which is preliminary data.</text>
</comment>
<dbReference type="EMBL" id="JAHKKG010000015">
    <property type="protein sequence ID" value="MBU2669604.1"/>
    <property type="molecule type" value="Genomic_DNA"/>
</dbReference>
<sequence>MRKQLEASPYNAEKDLHGLVVPDPQACGAKFMVPQRVDPGASACQEATGADARG</sequence>
<name>A0ABS5Z3U3_9ACTN</name>
<organism evidence="1 2">
    <name type="scientific">Paractinoplanes bogorensis</name>
    <dbReference type="NCBI Taxonomy" id="1610840"/>
    <lineage>
        <taxon>Bacteria</taxon>
        <taxon>Bacillati</taxon>
        <taxon>Actinomycetota</taxon>
        <taxon>Actinomycetes</taxon>
        <taxon>Micromonosporales</taxon>
        <taxon>Micromonosporaceae</taxon>
        <taxon>Paractinoplanes</taxon>
    </lineage>
</organism>
<protein>
    <submittedName>
        <fullName evidence="1">Uncharacterized protein</fullName>
    </submittedName>
</protein>
<dbReference type="Proteomes" id="UP001519654">
    <property type="component" value="Unassembled WGS sequence"/>
</dbReference>
<evidence type="ECO:0000313" key="2">
    <source>
        <dbReference type="Proteomes" id="UP001519654"/>
    </source>
</evidence>
<evidence type="ECO:0000313" key="1">
    <source>
        <dbReference type="EMBL" id="MBU2669604.1"/>
    </source>
</evidence>
<reference evidence="1 2" key="1">
    <citation type="submission" date="2021-06" db="EMBL/GenBank/DDBJ databases">
        <title>Actinoplanes lichenicola sp. nov., and Actinoplanes ovalisporus sp. nov., isolated from lichen in Thailand.</title>
        <authorList>
            <person name="Saeng-In P."/>
            <person name="Kanchanasin P."/>
            <person name="Yuki M."/>
            <person name="Kudo T."/>
            <person name="Ohkuma M."/>
            <person name="Phongsopitanun W."/>
            <person name="Tanasupawat S."/>
        </authorList>
    </citation>
    <scope>NUCLEOTIDE SEQUENCE [LARGE SCALE GENOMIC DNA]</scope>
    <source>
        <strain evidence="1 2">NBRC 110975</strain>
    </source>
</reference>
<dbReference type="RefSeq" id="WP_215794425.1">
    <property type="nucleotide sequence ID" value="NZ_JAHKKG010000015.1"/>
</dbReference>
<gene>
    <name evidence="1" type="ORF">KOI35_39450</name>
</gene>